<dbReference type="Proteomes" id="UP000218209">
    <property type="component" value="Unassembled WGS sequence"/>
</dbReference>
<proteinExistence type="predicted"/>
<gene>
    <name evidence="2" type="ORF">BU14_0055s0006</name>
</gene>
<dbReference type="AlphaFoldDB" id="A0A1X6PHZ0"/>
<evidence type="ECO:0000313" key="2">
    <source>
        <dbReference type="EMBL" id="OSX80283.1"/>
    </source>
</evidence>
<evidence type="ECO:0000313" key="3">
    <source>
        <dbReference type="Proteomes" id="UP000218209"/>
    </source>
</evidence>
<accession>A0A1X6PHZ0</accession>
<feature type="region of interest" description="Disordered" evidence="1">
    <location>
        <begin position="1"/>
        <end position="141"/>
    </location>
</feature>
<evidence type="ECO:0000256" key="1">
    <source>
        <dbReference type="SAM" id="MobiDB-lite"/>
    </source>
</evidence>
<name>A0A1X6PHZ0_PORUM</name>
<dbReference type="EMBL" id="KV918777">
    <property type="protein sequence ID" value="OSX80283.1"/>
    <property type="molecule type" value="Genomic_DNA"/>
</dbReference>
<sequence>MLSDTYPQWADATSYRQSRPSSSHTVVTRGTRTAEACQPHGGAPTLLVVSPQRPRDGDECSVSSTHAQLDPTRFVIQSTPRSAPRRRPSPPSPQRQRHAPPTPPRPLIHRRRRRRKHPRRYPHWPRRWPHVHDQQPVGRRVPRRHRTNVAAEGVALPGSTHLIVDE</sequence>
<keyword evidence="3" id="KW-1185">Reference proteome</keyword>
<reference evidence="2 3" key="1">
    <citation type="submission" date="2017-03" db="EMBL/GenBank/DDBJ databases">
        <title>WGS assembly of Porphyra umbilicalis.</title>
        <authorList>
            <person name="Brawley S.H."/>
            <person name="Blouin N.A."/>
            <person name="Ficko-Blean E."/>
            <person name="Wheeler G.L."/>
            <person name="Lohr M."/>
            <person name="Goodson H.V."/>
            <person name="Jenkins J.W."/>
            <person name="Blaby-Haas C.E."/>
            <person name="Helliwell K.E."/>
            <person name="Chan C."/>
            <person name="Marriage T."/>
            <person name="Bhattacharya D."/>
            <person name="Klein A.S."/>
            <person name="Badis Y."/>
            <person name="Brodie J."/>
            <person name="Cao Y."/>
            <person name="Collen J."/>
            <person name="Dittami S.M."/>
            <person name="Gachon C.M."/>
            <person name="Green B.R."/>
            <person name="Karpowicz S."/>
            <person name="Kim J.W."/>
            <person name="Kudahl U."/>
            <person name="Lin S."/>
            <person name="Michel G."/>
            <person name="Mittag M."/>
            <person name="Olson B.J."/>
            <person name="Pangilinan J."/>
            <person name="Peng Y."/>
            <person name="Qiu H."/>
            <person name="Shu S."/>
            <person name="Singer J.T."/>
            <person name="Smith A.G."/>
            <person name="Sprecher B.N."/>
            <person name="Wagner V."/>
            <person name="Wang W."/>
            <person name="Wang Z.-Y."/>
            <person name="Yan J."/>
            <person name="Yarish C."/>
            <person name="Zoeuner-Riek S."/>
            <person name="Zhuang Y."/>
            <person name="Zou Y."/>
            <person name="Lindquist E.A."/>
            <person name="Grimwood J."/>
            <person name="Barry K."/>
            <person name="Rokhsar D.S."/>
            <person name="Schmutz J."/>
            <person name="Stiller J.W."/>
            <person name="Grossman A.R."/>
            <person name="Prochnik S.E."/>
        </authorList>
    </citation>
    <scope>NUCLEOTIDE SEQUENCE [LARGE SCALE GENOMIC DNA]</scope>
    <source>
        <strain evidence="2">4086291</strain>
    </source>
</reference>
<protein>
    <submittedName>
        <fullName evidence="2">Uncharacterized protein</fullName>
    </submittedName>
</protein>
<feature type="compositionally biased region" description="Polar residues" evidence="1">
    <location>
        <begin position="14"/>
        <end position="31"/>
    </location>
</feature>
<feature type="compositionally biased region" description="Basic residues" evidence="1">
    <location>
        <begin position="107"/>
        <end position="129"/>
    </location>
</feature>
<organism evidence="2 3">
    <name type="scientific">Porphyra umbilicalis</name>
    <name type="common">Purple laver</name>
    <name type="synonym">Red alga</name>
    <dbReference type="NCBI Taxonomy" id="2786"/>
    <lineage>
        <taxon>Eukaryota</taxon>
        <taxon>Rhodophyta</taxon>
        <taxon>Bangiophyceae</taxon>
        <taxon>Bangiales</taxon>
        <taxon>Bangiaceae</taxon>
        <taxon>Porphyra</taxon>
    </lineage>
</organism>